<protein>
    <submittedName>
        <fullName evidence="2">Uncharacterized protein</fullName>
    </submittedName>
</protein>
<reference evidence="2" key="1">
    <citation type="submission" date="2021-02" db="EMBL/GenBank/DDBJ databases">
        <authorList>
            <person name="Dougan E. K."/>
            <person name="Rhodes N."/>
            <person name="Thang M."/>
            <person name="Chan C."/>
        </authorList>
    </citation>
    <scope>NUCLEOTIDE SEQUENCE</scope>
</reference>
<evidence type="ECO:0000313" key="3">
    <source>
        <dbReference type="Proteomes" id="UP000649617"/>
    </source>
</evidence>
<evidence type="ECO:0000256" key="1">
    <source>
        <dbReference type="SAM" id="SignalP"/>
    </source>
</evidence>
<dbReference type="AlphaFoldDB" id="A0A812WTI6"/>
<gene>
    <name evidence="2" type="ORF">SPIL2461_LOCUS19088</name>
</gene>
<comment type="caution">
    <text evidence="2">The sequence shown here is derived from an EMBL/GenBank/DDBJ whole genome shotgun (WGS) entry which is preliminary data.</text>
</comment>
<feature type="non-terminal residue" evidence="2">
    <location>
        <position position="1"/>
    </location>
</feature>
<evidence type="ECO:0000313" key="2">
    <source>
        <dbReference type="EMBL" id="CAE7683846.1"/>
    </source>
</evidence>
<feature type="signal peptide" evidence="1">
    <location>
        <begin position="1"/>
        <end position="15"/>
    </location>
</feature>
<keyword evidence="1" id="KW-0732">Signal</keyword>
<feature type="chain" id="PRO_5032392897" evidence="1">
    <location>
        <begin position="16"/>
        <end position="263"/>
    </location>
</feature>
<dbReference type="OrthoDB" id="429685at2759"/>
<organism evidence="2 3">
    <name type="scientific">Symbiodinium pilosum</name>
    <name type="common">Dinoflagellate</name>
    <dbReference type="NCBI Taxonomy" id="2952"/>
    <lineage>
        <taxon>Eukaryota</taxon>
        <taxon>Sar</taxon>
        <taxon>Alveolata</taxon>
        <taxon>Dinophyceae</taxon>
        <taxon>Suessiales</taxon>
        <taxon>Symbiodiniaceae</taxon>
        <taxon>Symbiodinium</taxon>
    </lineage>
</organism>
<dbReference type="Proteomes" id="UP000649617">
    <property type="component" value="Unassembled WGS sequence"/>
</dbReference>
<sequence length="263" mass="27512">MVLVALTALAAGTGGAIVTWNRCAKEALKNKAKTFTESLISNALASSPCKLDSIGVTVTGCQMQIQVSGVEVGNLPPYKSPSLLQVSSISVSVNAMATLKTGFRQVLIEELIVDGLQLTVEKIRLSTSNVKELLDKLAKKESKEGELGNEADEDCQQATDVASLGARAVSNVRDAAGGVVQLGQATVSHAANLAKRATQTPKKEVKEAKVCIKTVHVKTITVHTVGAMVSDNQSPSLSLKGPPVYFKDFSRTHGVSGAASAIQ</sequence>
<accession>A0A812WTI6</accession>
<keyword evidence="3" id="KW-1185">Reference proteome</keyword>
<proteinExistence type="predicted"/>
<name>A0A812WTI6_SYMPI</name>
<dbReference type="EMBL" id="CAJNIZ010044280">
    <property type="protein sequence ID" value="CAE7683846.1"/>
    <property type="molecule type" value="Genomic_DNA"/>
</dbReference>